<name>A0AAV3UE20_9EURY</name>
<dbReference type="AlphaFoldDB" id="A0AAV3UE20"/>
<dbReference type="GeneID" id="68611806"/>
<gene>
    <name evidence="1" type="ORF">GCM10025751_12300</name>
</gene>
<dbReference type="RefSeq" id="WP_227776019.1">
    <property type="nucleotide sequence ID" value="NZ_BAABKX010000001.1"/>
</dbReference>
<dbReference type="Proteomes" id="UP001501729">
    <property type="component" value="Unassembled WGS sequence"/>
</dbReference>
<keyword evidence="2" id="KW-1185">Reference proteome</keyword>
<evidence type="ECO:0000313" key="2">
    <source>
        <dbReference type="Proteomes" id="UP001501729"/>
    </source>
</evidence>
<reference evidence="1 2" key="1">
    <citation type="journal article" date="2019" name="Int. J. Syst. Evol. Microbiol.">
        <title>The Global Catalogue of Microorganisms (GCM) 10K type strain sequencing project: providing services to taxonomists for standard genome sequencing and annotation.</title>
        <authorList>
            <consortium name="The Broad Institute Genomics Platform"/>
            <consortium name="The Broad Institute Genome Sequencing Center for Infectious Disease"/>
            <person name="Wu L."/>
            <person name="Ma J."/>
        </authorList>
    </citation>
    <scope>NUCLEOTIDE SEQUENCE [LARGE SCALE GENOMIC DNA]</scope>
    <source>
        <strain evidence="1 2">JCM 17504</strain>
    </source>
</reference>
<evidence type="ECO:0000313" key="1">
    <source>
        <dbReference type="EMBL" id="GAA5045002.1"/>
    </source>
</evidence>
<accession>A0AAV3UE20</accession>
<sequence length="184" mass="20325">MNRRTFLAGFPAVVTTIIGCFSVGALTAATTEHRIPPIARGNLGTYDPGMTLRSVGIGRPNGDTPHHTVSTWNAGIRFRTAVVVVTDRETGEVVLDSTFEFPTDSVVAIAFHEPSVYDLSIRVWDTGAEDSLFVPSKLFDCNRSQTRVGMFDYGAIRSSLSTRTLCRGSRERCKRNQRRTVLRN</sequence>
<dbReference type="EMBL" id="BAABKX010000001">
    <property type="protein sequence ID" value="GAA5045002.1"/>
    <property type="molecule type" value="Genomic_DNA"/>
</dbReference>
<organism evidence="1 2">
    <name type="scientific">Haladaptatus pallidirubidus</name>
    <dbReference type="NCBI Taxonomy" id="1008152"/>
    <lineage>
        <taxon>Archaea</taxon>
        <taxon>Methanobacteriati</taxon>
        <taxon>Methanobacteriota</taxon>
        <taxon>Stenosarchaea group</taxon>
        <taxon>Halobacteria</taxon>
        <taxon>Halobacteriales</taxon>
        <taxon>Haladaptataceae</taxon>
        <taxon>Haladaptatus</taxon>
    </lineage>
</organism>
<comment type="caution">
    <text evidence="1">The sequence shown here is derived from an EMBL/GenBank/DDBJ whole genome shotgun (WGS) entry which is preliminary data.</text>
</comment>
<proteinExistence type="predicted"/>
<protein>
    <submittedName>
        <fullName evidence="1">Uncharacterized protein</fullName>
    </submittedName>
</protein>
<dbReference type="PROSITE" id="PS51257">
    <property type="entry name" value="PROKAR_LIPOPROTEIN"/>
    <property type="match status" value="1"/>
</dbReference>